<accession>A0A915IYJ9</accession>
<proteinExistence type="predicted"/>
<evidence type="ECO:0000313" key="1">
    <source>
        <dbReference type="Proteomes" id="UP000887565"/>
    </source>
</evidence>
<organism evidence="1 2">
    <name type="scientific">Romanomermis culicivorax</name>
    <name type="common">Nematode worm</name>
    <dbReference type="NCBI Taxonomy" id="13658"/>
    <lineage>
        <taxon>Eukaryota</taxon>
        <taxon>Metazoa</taxon>
        <taxon>Ecdysozoa</taxon>
        <taxon>Nematoda</taxon>
        <taxon>Enoplea</taxon>
        <taxon>Dorylaimia</taxon>
        <taxon>Mermithida</taxon>
        <taxon>Mermithoidea</taxon>
        <taxon>Mermithidae</taxon>
        <taxon>Romanomermis</taxon>
    </lineage>
</organism>
<dbReference type="Proteomes" id="UP000887565">
    <property type="component" value="Unplaced"/>
</dbReference>
<reference evidence="2" key="1">
    <citation type="submission" date="2022-11" db="UniProtKB">
        <authorList>
            <consortium name="WormBaseParasite"/>
        </authorList>
    </citation>
    <scope>IDENTIFICATION</scope>
</reference>
<keyword evidence="1" id="KW-1185">Reference proteome</keyword>
<dbReference type="AlphaFoldDB" id="A0A915IYJ9"/>
<evidence type="ECO:0000313" key="2">
    <source>
        <dbReference type="WBParaSite" id="nRc.2.0.1.t18501-RA"/>
    </source>
</evidence>
<name>A0A915IYJ9_ROMCU</name>
<protein>
    <submittedName>
        <fullName evidence="2">Uncharacterized protein</fullName>
    </submittedName>
</protein>
<sequence length="83" mass="9341">MEGCFDHREFNGRDHFTRCYPKCKQTYSSDFLGRDCKNTLRSMSFGGPATPAPCIGYCIVSNIGALLSLRSNVHALIFNWKTS</sequence>
<dbReference type="WBParaSite" id="nRc.2.0.1.t18501-RA">
    <property type="protein sequence ID" value="nRc.2.0.1.t18501-RA"/>
    <property type="gene ID" value="nRc.2.0.1.g18501"/>
</dbReference>